<feature type="domain" description="YCII-related" evidence="2">
    <location>
        <begin position="1"/>
        <end position="91"/>
    </location>
</feature>
<dbReference type="PANTHER" id="PTHR33606:SF3">
    <property type="entry name" value="PROTEIN YCII"/>
    <property type="match status" value="1"/>
</dbReference>
<dbReference type="InterPro" id="IPR005545">
    <property type="entry name" value="YCII"/>
</dbReference>
<protein>
    <recommendedName>
        <fullName evidence="2">YCII-related domain-containing protein</fullName>
    </recommendedName>
</protein>
<dbReference type="PANTHER" id="PTHR33606">
    <property type="entry name" value="PROTEIN YCII"/>
    <property type="match status" value="1"/>
</dbReference>
<keyword evidence="4" id="KW-1185">Reference proteome</keyword>
<dbReference type="RefSeq" id="WP_100985916.1">
    <property type="nucleotide sequence ID" value="NZ_CP025096.1"/>
</dbReference>
<evidence type="ECO:0000313" key="3">
    <source>
        <dbReference type="EMBL" id="AUD00490.1"/>
    </source>
</evidence>
<evidence type="ECO:0000259" key="2">
    <source>
        <dbReference type="Pfam" id="PF03795"/>
    </source>
</evidence>
<dbReference type="InterPro" id="IPR011008">
    <property type="entry name" value="Dimeric_a/b-barrel"/>
</dbReference>
<dbReference type="AlphaFoldDB" id="A0A2K8YSA4"/>
<dbReference type="Proteomes" id="UP000232883">
    <property type="component" value="Chromosome"/>
</dbReference>
<proteinExistence type="inferred from homology"/>
<organism evidence="3 4">
    <name type="scientific">Spirosoma pollinicola</name>
    <dbReference type="NCBI Taxonomy" id="2057025"/>
    <lineage>
        <taxon>Bacteria</taxon>
        <taxon>Pseudomonadati</taxon>
        <taxon>Bacteroidota</taxon>
        <taxon>Cytophagia</taxon>
        <taxon>Cytophagales</taxon>
        <taxon>Cytophagaceae</taxon>
        <taxon>Spirosoma</taxon>
    </lineage>
</organism>
<dbReference type="SUPFAM" id="SSF54909">
    <property type="entry name" value="Dimeric alpha+beta barrel"/>
    <property type="match status" value="1"/>
</dbReference>
<evidence type="ECO:0000256" key="1">
    <source>
        <dbReference type="ARBA" id="ARBA00007689"/>
    </source>
</evidence>
<dbReference type="EMBL" id="CP025096">
    <property type="protein sequence ID" value="AUD00490.1"/>
    <property type="molecule type" value="Genomic_DNA"/>
</dbReference>
<dbReference type="OrthoDB" id="9797014at2"/>
<accession>A0A2K8YSA4</accession>
<evidence type="ECO:0000313" key="4">
    <source>
        <dbReference type="Proteomes" id="UP000232883"/>
    </source>
</evidence>
<dbReference type="Gene3D" id="3.30.70.1060">
    <property type="entry name" value="Dimeric alpha+beta barrel"/>
    <property type="match status" value="1"/>
</dbReference>
<comment type="similarity">
    <text evidence="1">Belongs to the YciI family.</text>
</comment>
<dbReference type="KEGG" id="spir:CWM47_00835"/>
<sequence length="95" mass="10932">MKYVIHAYDHTGADALARRMTVRPHHFDYMRQLKETGQFLLGGALLSPEGTMIGSMILLEFDTESQLQDYLKTDPYIIEGVWDKVDVKPFRQADV</sequence>
<gene>
    <name evidence="3" type="ORF">CWM47_00835</name>
</gene>
<reference evidence="3 4" key="1">
    <citation type="submission" date="2017-11" db="EMBL/GenBank/DDBJ databases">
        <title>Taxonomic description and genome sequences of Spirosoma HA7 sp. nov., isolated from pollen microhabitat of Corylus avellana.</title>
        <authorList>
            <person name="Ambika Manirajan B."/>
            <person name="Suarez C."/>
            <person name="Ratering S."/>
            <person name="Geissler-Plaum R."/>
            <person name="Cardinale M."/>
            <person name="Sylvia S."/>
        </authorList>
    </citation>
    <scope>NUCLEOTIDE SEQUENCE [LARGE SCALE GENOMIC DNA]</scope>
    <source>
        <strain evidence="3 4">HA7</strain>
    </source>
</reference>
<dbReference type="InterPro" id="IPR051807">
    <property type="entry name" value="Sec-metab_biosynth-assoc"/>
</dbReference>
<dbReference type="Pfam" id="PF03795">
    <property type="entry name" value="YCII"/>
    <property type="match status" value="1"/>
</dbReference>
<name>A0A2K8YSA4_9BACT</name>